<dbReference type="Proteomes" id="UP000019197">
    <property type="component" value="Unassembled WGS sequence"/>
</dbReference>
<sequence length="118" mass="13701">MGSNVREGKIMAKNRSRRLRKKLRIDEFQELGFSIKWNFPANTSVEVVDSTVDTLIEELIEPNGLALDASGYLQWEGIICLQKIGKCTEEHRQLVTNWLKDRGMEEVVTSELFDVWWD</sequence>
<dbReference type="Pfam" id="PF04320">
    <property type="entry name" value="YggL_50S_bp"/>
    <property type="match status" value="1"/>
</dbReference>
<proteinExistence type="predicted"/>
<dbReference type="GO" id="GO:0005829">
    <property type="term" value="C:cytosol"/>
    <property type="evidence" value="ECO:0007669"/>
    <property type="project" value="TreeGrafter"/>
</dbReference>
<dbReference type="PANTHER" id="PTHR38778">
    <property type="entry name" value="CYTOPLASMIC PROTEIN-RELATED"/>
    <property type="match status" value="1"/>
</dbReference>
<evidence type="ECO:0008006" key="3">
    <source>
        <dbReference type="Google" id="ProtNLM"/>
    </source>
</evidence>
<dbReference type="InterPro" id="IPR007416">
    <property type="entry name" value="YggL_50S_bp"/>
</dbReference>
<name>W1J1Z5_9GAMM</name>
<protein>
    <recommendedName>
        <fullName evidence="3">Cytoplasmic protein</fullName>
    </recommendedName>
</protein>
<dbReference type="AlphaFoldDB" id="W1J1Z5"/>
<dbReference type="PANTHER" id="PTHR38778:SF1">
    <property type="entry name" value="CYTOPLASMIC PROTEIN"/>
    <property type="match status" value="1"/>
</dbReference>
<evidence type="ECO:0000313" key="2">
    <source>
        <dbReference type="Proteomes" id="UP000019197"/>
    </source>
</evidence>
<dbReference type="NCBIfam" id="NF008685">
    <property type="entry name" value="PRK11702.1"/>
    <property type="match status" value="1"/>
</dbReference>
<organism evidence="1 2">
    <name type="scientific">Xenorhabdus cabanillasii JM26</name>
    <dbReference type="NCBI Taxonomy" id="1427517"/>
    <lineage>
        <taxon>Bacteria</taxon>
        <taxon>Pseudomonadati</taxon>
        <taxon>Pseudomonadota</taxon>
        <taxon>Gammaproteobacteria</taxon>
        <taxon>Enterobacterales</taxon>
        <taxon>Morganellaceae</taxon>
        <taxon>Xenorhabdus</taxon>
    </lineage>
</organism>
<gene>
    <name evidence="1" type="ORF">XCR1_1880062</name>
</gene>
<comment type="caution">
    <text evidence="1">The sequence shown here is derived from an EMBL/GenBank/DDBJ whole genome shotgun (WGS) entry which is preliminary data.</text>
</comment>
<dbReference type="EMBL" id="CBXE010000099">
    <property type="protein sequence ID" value="CDL84083.1"/>
    <property type="molecule type" value="Genomic_DNA"/>
</dbReference>
<evidence type="ECO:0000313" key="1">
    <source>
        <dbReference type="EMBL" id="CDL84083.1"/>
    </source>
</evidence>
<accession>W1J1Z5</accession>
<reference evidence="1 2" key="1">
    <citation type="submission" date="2013-11" db="EMBL/GenBank/DDBJ databases">
        <title>Draft genome sequence and annotation of the entomopathogenic bacterium, Xenorhabdus cabanillasi strain JM26.</title>
        <authorList>
            <person name="Gualtieri M."/>
            <person name="Ogier J.C."/>
            <person name="Pages S."/>
            <person name="Givaudan A."/>
            <person name="Gaudriault S."/>
        </authorList>
    </citation>
    <scope>NUCLEOTIDE SEQUENCE [LARGE SCALE GENOMIC DNA]</scope>
    <source>
        <strain evidence="1 2">JM26</strain>
    </source>
</reference>